<dbReference type="RefSeq" id="WP_120689360.1">
    <property type="nucleotide sequence ID" value="NZ_RAZT01000007.1"/>
</dbReference>
<evidence type="ECO:0000256" key="1">
    <source>
        <dbReference type="SAM" id="MobiDB-lite"/>
    </source>
</evidence>
<dbReference type="InterPro" id="IPR012338">
    <property type="entry name" value="Beta-lactam/transpept-like"/>
</dbReference>
<comment type="caution">
    <text evidence="4">The sequence shown here is derived from an EMBL/GenBank/DDBJ whole genome shotgun (WGS) entry which is preliminary data.</text>
</comment>
<dbReference type="Proteomes" id="UP000275865">
    <property type="component" value="Unassembled WGS sequence"/>
</dbReference>
<reference evidence="4 5" key="1">
    <citation type="submission" date="2018-09" db="EMBL/GenBank/DDBJ databases">
        <title>Micromonospora sp. nov. MS1-9, isolated from a root of Musa sp.</title>
        <authorList>
            <person name="Kuncharoen N."/>
            <person name="Kudo T."/>
            <person name="Ohkuma M."/>
            <person name="Yuki M."/>
            <person name="Tanasupawat S."/>
        </authorList>
    </citation>
    <scope>NUCLEOTIDE SEQUENCE [LARGE SCALE GENOMIC DNA]</scope>
    <source>
        <strain evidence="4 5">MS1-9</strain>
    </source>
</reference>
<evidence type="ECO:0000313" key="5">
    <source>
        <dbReference type="Proteomes" id="UP000275865"/>
    </source>
</evidence>
<feature type="region of interest" description="Disordered" evidence="1">
    <location>
        <begin position="1"/>
        <end position="154"/>
    </location>
</feature>
<keyword evidence="2" id="KW-1133">Transmembrane helix</keyword>
<feature type="compositionally biased region" description="Basic and acidic residues" evidence="1">
    <location>
        <begin position="138"/>
        <end position="148"/>
    </location>
</feature>
<dbReference type="AlphaFoldDB" id="A0A3A9Y1P5"/>
<proteinExistence type="predicted"/>
<protein>
    <recommendedName>
        <fullName evidence="3">Beta-lactamase class A catalytic domain-containing protein</fullName>
    </recommendedName>
</protein>
<dbReference type="InterPro" id="IPR045155">
    <property type="entry name" value="Beta-lactam_cat"/>
</dbReference>
<accession>A0A3A9Y1P5</accession>
<keyword evidence="2" id="KW-0472">Membrane</keyword>
<name>A0A3A9Y1P5_9ACTN</name>
<gene>
    <name evidence="4" type="ORF">D7044_15590</name>
</gene>
<evidence type="ECO:0000256" key="2">
    <source>
        <dbReference type="SAM" id="Phobius"/>
    </source>
</evidence>
<dbReference type="Pfam" id="PF13354">
    <property type="entry name" value="Beta-lactamase2"/>
    <property type="match status" value="1"/>
</dbReference>
<evidence type="ECO:0000259" key="3">
    <source>
        <dbReference type="Pfam" id="PF13354"/>
    </source>
</evidence>
<dbReference type="GO" id="GO:0046677">
    <property type="term" value="P:response to antibiotic"/>
    <property type="evidence" value="ECO:0007669"/>
    <property type="project" value="InterPro"/>
</dbReference>
<feature type="domain" description="Beta-lactamase class A catalytic" evidence="3">
    <location>
        <begin position="277"/>
        <end position="361"/>
    </location>
</feature>
<feature type="compositionally biased region" description="Low complexity" evidence="1">
    <location>
        <begin position="186"/>
        <end position="197"/>
    </location>
</feature>
<dbReference type="PANTHER" id="PTHR35333:SF3">
    <property type="entry name" value="BETA-LACTAMASE-TYPE TRANSPEPTIDASE FOLD CONTAINING PROTEIN"/>
    <property type="match status" value="1"/>
</dbReference>
<dbReference type="SUPFAM" id="SSF56601">
    <property type="entry name" value="beta-lactamase/transpeptidase-like"/>
    <property type="match status" value="1"/>
</dbReference>
<organism evidence="4 5">
    <name type="scientific">Micromonospora musae</name>
    <dbReference type="NCBI Taxonomy" id="1894970"/>
    <lineage>
        <taxon>Bacteria</taxon>
        <taxon>Bacillati</taxon>
        <taxon>Actinomycetota</taxon>
        <taxon>Actinomycetes</taxon>
        <taxon>Micromonosporales</taxon>
        <taxon>Micromonosporaceae</taxon>
        <taxon>Micromonospora</taxon>
    </lineage>
</organism>
<dbReference type="Gene3D" id="3.40.710.10">
    <property type="entry name" value="DD-peptidase/beta-lactamase superfamily"/>
    <property type="match status" value="1"/>
</dbReference>
<feature type="region of interest" description="Disordered" evidence="1">
    <location>
        <begin position="181"/>
        <end position="207"/>
    </location>
</feature>
<feature type="transmembrane region" description="Helical" evidence="2">
    <location>
        <begin position="156"/>
        <end position="176"/>
    </location>
</feature>
<dbReference type="PANTHER" id="PTHR35333">
    <property type="entry name" value="BETA-LACTAMASE"/>
    <property type="match status" value="1"/>
</dbReference>
<dbReference type="EMBL" id="RAZT01000007">
    <property type="protein sequence ID" value="RKN31720.1"/>
    <property type="molecule type" value="Genomic_DNA"/>
</dbReference>
<evidence type="ECO:0000313" key="4">
    <source>
        <dbReference type="EMBL" id="RKN31720.1"/>
    </source>
</evidence>
<sequence>MQADRRGQWPAGGHPGTQADPRAQWPAGGHPGTQADPRAQWPAGGHPGTQADPRRQWTDGGHRTDGRPGRQADPHRQWPDDRYPGAQADGQRQWPNGGHPGAQADRHGQWTDGGHPGTRPDERTDGGIPRQRTGGRRRSAEPPEEPNRRGHTRRGVLAAALVTLAGGGLVGGGAIWRLSGSGDGSGSSPASAVSAKPTPSPTPDYLGPARKRVEAYVRATKGRIAVAVQDRVTGVSVTVGTQRFQTASIVKADILAAVLWHAQQDGKKISSADRERARKSITLSDNDATSALYDRIDGKPGLTAANRAFGLKETAPNVRWGMTLTTVADQIRLLTALSAEDGPLTEADRAYLFGLMSKVDEEQDWGITAAAGTDTTESYVKNGWDQLDADNGKWAVNSIGRLVEPEHDWLIAVLSSQHTKMETGIRMVEKVAKYTVGELRKIPLPS</sequence>
<dbReference type="GO" id="GO:0030655">
    <property type="term" value="P:beta-lactam antibiotic catabolic process"/>
    <property type="evidence" value="ECO:0007669"/>
    <property type="project" value="InterPro"/>
</dbReference>
<dbReference type="InterPro" id="IPR000871">
    <property type="entry name" value="Beta-lactam_class-A"/>
</dbReference>
<keyword evidence="2" id="KW-0812">Transmembrane</keyword>
<feature type="compositionally biased region" description="Basic and acidic residues" evidence="1">
    <location>
        <begin position="52"/>
        <end position="83"/>
    </location>
</feature>
<dbReference type="GO" id="GO:0008800">
    <property type="term" value="F:beta-lactamase activity"/>
    <property type="evidence" value="ECO:0007669"/>
    <property type="project" value="InterPro"/>
</dbReference>